<name>A0ACC6IUA8_9FLAO</name>
<gene>
    <name evidence="1" type="ORF">J2795_002060</name>
</gene>
<evidence type="ECO:0000313" key="1">
    <source>
        <dbReference type="EMBL" id="MDR6441360.1"/>
    </source>
</evidence>
<comment type="caution">
    <text evidence="1">The sequence shown here is derived from an EMBL/GenBank/DDBJ whole genome shotgun (WGS) entry which is preliminary data.</text>
</comment>
<sequence>MRKTLFITLVSLGFTFTNGQVGINTTAPKTTLEIDINTASTGVDGLLIPRVDRERAENMTSIPLSTMIYVNDISTGTQSGVGINIDSPGFYYFDGTSWRPINSTNSPTQGSTVQKLRYLGAPNATKTLIIDGFYEVRFSPITNGFALQLRLLDPPSVNYTIRYNRIGSTTGTNNPYSNSIVFTPANYSTWQNLDTPTGAGTSYMYTGVFSSPNRDKLHEYVLNSYLGDFINMAIKTY</sequence>
<organism evidence="1 2">
    <name type="scientific">Chryseobacterium bernardetii</name>
    <dbReference type="NCBI Taxonomy" id="1241978"/>
    <lineage>
        <taxon>Bacteria</taxon>
        <taxon>Pseudomonadati</taxon>
        <taxon>Bacteroidota</taxon>
        <taxon>Flavobacteriia</taxon>
        <taxon>Flavobacteriales</taxon>
        <taxon>Weeksellaceae</taxon>
        <taxon>Chryseobacterium group</taxon>
        <taxon>Chryseobacterium</taxon>
    </lineage>
</organism>
<keyword evidence="2" id="KW-1185">Reference proteome</keyword>
<dbReference type="EMBL" id="JAVDRG010000002">
    <property type="protein sequence ID" value="MDR6441360.1"/>
    <property type="molecule type" value="Genomic_DNA"/>
</dbReference>
<evidence type="ECO:0000313" key="2">
    <source>
        <dbReference type="Proteomes" id="UP001184376"/>
    </source>
</evidence>
<reference evidence="1" key="1">
    <citation type="submission" date="2023-07" db="EMBL/GenBank/DDBJ databases">
        <title>Sorghum-associated microbial communities from plants grown in Nebraska, USA.</title>
        <authorList>
            <person name="Schachtman D."/>
        </authorList>
    </citation>
    <scope>NUCLEOTIDE SEQUENCE</scope>
    <source>
        <strain evidence="1">DS1280</strain>
    </source>
</reference>
<dbReference type="Proteomes" id="UP001184376">
    <property type="component" value="Unassembled WGS sequence"/>
</dbReference>
<protein>
    <submittedName>
        <fullName evidence="1">Uncharacterized protein</fullName>
    </submittedName>
</protein>
<accession>A0ACC6IUA8</accession>
<proteinExistence type="predicted"/>